<sequence>MSSSYPLPSTNSAEALYSSSTHGKPYEEVFLSFREEDTRATFTSHLYEALRRAGITVFRDDCHGYFRRSKLLIRL</sequence>
<evidence type="ECO:0000313" key="2">
    <source>
        <dbReference type="Proteomes" id="UP001177021"/>
    </source>
</evidence>
<dbReference type="Proteomes" id="UP001177021">
    <property type="component" value="Unassembled WGS sequence"/>
</dbReference>
<organism evidence="1 2">
    <name type="scientific">Trifolium pratense</name>
    <name type="common">Red clover</name>
    <dbReference type="NCBI Taxonomy" id="57577"/>
    <lineage>
        <taxon>Eukaryota</taxon>
        <taxon>Viridiplantae</taxon>
        <taxon>Streptophyta</taxon>
        <taxon>Embryophyta</taxon>
        <taxon>Tracheophyta</taxon>
        <taxon>Spermatophyta</taxon>
        <taxon>Magnoliopsida</taxon>
        <taxon>eudicotyledons</taxon>
        <taxon>Gunneridae</taxon>
        <taxon>Pentapetalae</taxon>
        <taxon>rosids</taxon>
        <taxon>fabids</taxon>
        <taxon>Fabales</taxon>
        <taxon>Fabaceae</taxon>
        <taxon>Papilionoideae</taxon>
        <taxon>50 kb inversion clade</taxon>
        <taxon>NPAAA clade</taxon>
        <taxon>Hologalegina</taxon>
        <taxon>IRL clade</taxon>
        <taxon>Trifolieae</taxon>
        <taxon>Trifolium</taxon>
    </lineage>
</organism>
<comment type="caution">
    <text evidence="1">The sequence shown here is derived from an EMBL/GenBank/DDBJ whole genome shotgun (WGS) entry which is preliminary data.</text>
</comment>
<dbReference type="EMBL" id="CASHSV030000513">
    <property type="protein sequence ID" value="CAJ2665826.1"/>
    <property type="molecule type" value="Genomic_DNA"/>
</dbReference>
<accession>A0ACB0L9D9</accession>
<proteinExistence type="predicted"/>
<evidence type="ECO:0000313" key="1">
    <source>
        <dbReference type="EMBL" id="CAJ2665826.1"/>
    </source>
</evidence>
<protein>
    <submittedName>
        <fullName evidence="1">Uncharacterized protein</fullName>
    </submittedName>
</protein>
<gene>
    <name evidence="1" type="ORF">MILVUS5_LOCUS30716</name>
</gene>
<name>A0ACB0L9D9_TRIPR</name>
<keyword evidence="2" id="KW-1185">Reference proteome</keyword>
<reference evidence="1" key="1">
    <citation type="submission" date="2023-10" db="EMBL/GenBank/DDBJ databases">
        <authorList>
            <person name="Rodriguez Cubillos JULIANA M."/>
            <person name="De Vega J."/>
        </authorList>
    </citation>
    <scope>NUCLEOTIDE SEQUENCE</scope>
</reference>